<sequence length="583" mass="64379">MKILLCSVAFAALLFFACSKPSGPDDNTGTGSETGNVALTGKLYHLNGLPAKNARVQFITVDHNPSGLGKVRTIADTVTTDTNGNYSVDSLLPGEYNIFGDLGSELAYVDSIIVSDSDTVVPPDTLKAPGSLAGTIELEPGDDRRTLFVILFGTTTSLHLTDSLGRFALSNMAEGPYSVRILTTLDTYEPKDTSLVIRAGLADTAISPIRLRYKGIPIPKNLQIQYDTLKQIVTLTWNRPTTGAPVSGYNIYRKNQDSSLVLLKPDWQDTVFSDSTAIQDQTYEYRLAALDTQNTEGVKTAAVSVKIVSAFSLSDSLILSIRAFDMVNMGGAFILLDTNKTLSIYDTSLKQITSAKPLPLNSSTPLYLKEGPSQTFYCLSDSPQVIYQLNQNGDTLKTWKIDSVYVNDFAYYNDSLYLSYHSFNDRYYNHIGKNIGKFAITDSVADIIPIDSATGGYYKGIAVDQENIYLAVDDYSSGYGIEILNKTTRNVQHVILDGVVGGQILHYRLVISQGKIYLLYYRNYLYSMNEWTAEKVFILEPAGTILTSMEFSKEREMLSIQIDADGTLYCLTNDQKILKYSKR</sequence>
<dbReference type="PROSITE" id="PS51257">
    <property type="entry name" value="PROKAR_LIPOPROTEIN"/>
    <property type="match status" value="1"/>
</dbReference>
<organism evidence="2 3">
    <name type="scientific">Candidatus Raymondbacteria bacterium RIFOXYD12_FULL_49_13</name>
    <dbReference type="NCBI Taxonomy" id="1817890"/>
    <lineage>
        <taxon>Bacteria</taxon>
        <taxon>Raymondiibacteriota</taxon>
    </lineage>
</organism>
<dbReference type="InterPro" id="IPR013784">
    <property type="entry name" value="Carb-bd-like_fold"/>
</dbReference>
<evidence type="ECO:0000259" key="1">
    <source>
        <dbReference type="PROSITE" id="PS50853"/>
    </source>
</evidence>
<dbReference type="EMBL" id="MFYX01000033">
    <property type="protein sequence ID" value="OGK06280.1"/>
    <property type="molecule type" value="Genomic_DNA"/>
</dbReference>
<dbReference type="Proteomes" id="UP000179243">
    <property type="component" value="Unassembled WGS sequence"/>
</dbReference>
<protein>
    <recommendedName>
        <fullName evidence="1">Fibronectin type-III domain-containing protein</fullName>
    </recommendedName>
</protein>
<comment type="caution">
    <text evidence="2">The sequence shown here is derived from an EMBL/GenBank/DDBJ whole genome shotgun (WGS) entry which is preliminary data.</text>
</comment>
<dbReference type="GO" id="GO:0030246">
    <property type="term" value="F:carbohydrate binding"/>
    <property type="evidence" value="ECO:0007669"/>
    <property type="project" value="InterPro"/>
</dbReference>
<dbReference type="InterPro" id="IPR003961">
    <property type="entry name" value="FN3_dom"/>
</dbReference>
<name>A0A1F7FHW1_UNCRA</name>
<gene>
    <name evidence="2" type="ORF">A2519_08375</name>
</gene>
<evidence type="ECO:0000313" key="2">
    <source>
        <dbReference type="EMBL" id="OGK06280.1"/>
    </source>
</evidence>
<feature type="domain" description="Fibronectin type-III" evidence="1">
    <location>
        <begin position="218"/>
        <end position="310"/>
    </location>
</feature>
<dbReference type="AlphaFoldDB" id="A0A1F7FHW1"/>
<dbReference type="SUPFAM" id="SSF49452">
    <property type="entry name" value="Starch-binding domain-like"/>
    <property type="match status" value="1"/>
</dbReference>
<dbReference type="SUPFAM" id="SSF101898">
    <property type="entry name" value="NHL repeat"/>
    <property type="match status" value="1"/>
</dbReference>
<dbReference type="InterPro" id="IPR013783">
    <property type="entry name" value="Ig-like_fold"/>
</dbReference>
<dbReference type="PROSITE" id="PS50853">
    <property type="entry name" value="FN3"/>
    <property type="match status" value="1"/>
</dbReference>
<reference evidence="2 3" key="1">
    <citation type="journal article" date="2016" name="Nat. Commun.">
        <title>Thousands of microbial genomes shed light on interconnected biogeochemical processes in an aquifer system.</title>
        <authorList>
            <person name="Anantharaman K."/>
            <person name="Brown C.T."/>
            <person name="Hug L.A."/>
            <person name="Sharon I."/>
            <person name="Castelle C.J."/>
            <person name="Probst A.J."/>
            <person name="Thomas B.C."/>
            <person name="Singh A."/>
            <person name="Wilkins M.J."/>
            <person name="Karaoz U."/>
            <person name="Brodie E.L."/>
            <person name="Williams K.H."/>
            <person name="Hubbard S.S."/>
            <person name="Banfield J.F."/>
        </authorList>
    </citation>
    <scope>NUCLEOTIDE SEQUENCE [LARGE SCALE GENOMIC DNA]</scope>
</reference>
<dbReference type="SUPFAM" id="SSF49265">
    <property type="entry name" value="Fibronectin type III"/>
    <property type="match status" value="1"/>
</dbReference>
<accession>A0A1F7FHW1</accession>
<dbReference type="InterPro" id="IPR036116">
    <property type="entry name" value="FN3_sf"/>
</dbReference>
<proteinExistence type="predicted"/>
<evidence type="ECO:0000313" key="3">
    <source>
        <dbReference type="Proteomes" id="UP000179243"/>
    </source>
</evidence>
<dbReference type="Gene3D" id="2.60.40.10">
    <property type="entry name" value="Immunoglobulins"/>
    <property type="match status" value="1"/>
</dbReference>